<evidence type="ECO:0000313" key="3">
    <source>
        <dbReference type="Proteomes" id="UP000008743"/>
    </source>
</evidence>
<evidence type="ECO:0000313" key="2">
    <source>
        <dbReference type="EMBL" id="KJE95273.1"/>
    </source>
</evidence>
<organism evidence="2 3">
    <name type="scientific">Capsaspora owczarzaki (strain ATCC 30864)</name>
    <dbReference type="NCBI Taxonomy" id="595528"/>
    <lineage>
        <taxon>Eukaryota</taxon>
        <taxon>Filasterea</taxon>
        <taxon>Capsaspora</taxon>
    </lineage>
</organism>
<dbReference type="EMBL" id="KE346368">
    <property type="protein sequence ID" value="KJE95273.1"/>
    <property type="molecule type" value="Genomic_DNA"/>
</dbReference>
<gene>
    <name evidence="2" type="ORF">CAOG_005745</name>
</gene>
<name>A0A0D2WU10_CAPO3</name>
<sequence length="1241" mass="132194">MEYRRVVAHNLVLLISASTDAPPPSSSTFSSAFAASQSDGSRAAVAEAGPAGHPYATAPPAAATASCDVQRAFVRAALERILMLAATPGQPTQSQSQTQSQSESQSQNTSQAAGFGGKSCSESGLSSSSRHPVPHESDADHHNNHEHDRSHFGSLPDRASVDPGKRSNGANGRPRRGDLSRRKLSMLSKEDDHHHHDAADGSDQASAGTADETVNARQDIETKSDDASVWERNQLHLSAVAKLVASREISRVAIVTTTERAEQVTLYSQSSEGSEIGWMDFSDLSNVRSALQKMDQVAATPSEQPNGTSNSHTPVACAALLHQLLDQHSNRAFRSSPCLVRPGERQAAATAAGAASPRKPTPLSPGGMPLFDSPQKNSSKLQQQPVRPPLPATTPEEDLLHVVWITATPLETAVDSTAALGLLGGMRRASTWHDSFVSLLCCEHQCKTGERSSSQHKRIRLVDATSDASSSADSTQAMVEDFIPGVTVESFRFSHPSSVHEPESPRGPAHTPSSSTRHKRSYAAVDNETSGHGWSSFELISQFAPFSPSPLSASPSCHSVYSAGFDKTPSVPLNGSIAALAFQRMLARTCITAGQSVVCACVNLSALLPTGALSDELVQSMTPAQHRLAHKLARAAQGTMMPQNIATSSLQLLSIVKCESMPLELLGSRECDMQLDIACLDGTYSPQTAPCLLRAWLARERDFLASTATTPLTARRMPGNCALLLRLSSSATPRAGFVAQNAGKPRTTLNWLRSASVLPTATKWRSMVWSTPPASDEPMTKSIDTSTFATLGTLVGYVAADGRILVTPLLSSNRLPSDVRGPHPQMEETLTVEREYLDALAQPTQLSAFIKKTLQPASEHEPAISVHPFIARVLESKGLRNVQNHVACTSTSVSATTNGATSHSQPMASSSKMPSARLLQSASGLGASPSDLLHSGPARGGSSTAPPARLEMDPVAMQCRLLDLRADDQASVSLADVMETGWIADKKRAAAVARLLQDVRGKVERDYDADIAVGTPEHWKARIQALGEIRSFAPLSAHGIDYNSEQVCDMVDTHMMVSHLPLLAATADLRRPDREGRASTVASHRRDAAEMSANQADKKARGGAGPSRVPAFSAAQPSKNVRASNGAALLQEKQDRRSRDGTAQPAGHVSRPSAAPDRSIEEANRREVKRLSSEAIGASIPKTDKQHGHLVTILYRMVIVLLEARSGGLNSALIPTADIQSKVNGLVNQVVPISAESRPRT</sequence>
<evidence type="ECO:0000256" key="1">
    <source>
        <dbReference type="SAM" id="MobiDB-lite"/>
    </source>
</evidence>
<dbReference type="AlphaFoldDB" id="A0A0D2WU10"/>
<keyword evidence="3" id="KW-1185">Reference proteome</keyword>
<proteinExistence type="predicted"/>
<feature type="compositionally biased region" description="Polar residues" evidence="1">
    <location>
        <begin position="898"/>
        <end position="923"/>
    </location>
</feature>
<protein>
    <submittedName>
        <fullName evidence="2">Uncharacterized protein</fullName>
    </submittedName>
</protein>
<dbReference type="InParanoid" id="A0A0D2WU10"/>
<feature type="region of interest" description="Disordered" evidence="1">
    <location>
        <begin position="1071"/>
        <end position="1167"/>
    </location>
</feature>
<reference evidence="3" key="1">
    <citation type="submission" date="2011-02" db="EMBL/GenBank/DDBJ databases">
        <title>The Genome Sequence of Capsaspora owczarzaki ATCC 30864.</title>
        <authorList>
            <person name="Russ C."/>
            <person name="Cuomo C."/>
            <person name="Burger G."/>
            <person name="Gray M.W."/>
            <person name="Holland P.W.H."/>
            <person name="King N."/>
            <person name="Lang F.B.F."/>
            <person name="Roger A.J."/>
            <person name="Ruiz-Trillo I."/>
            <person name="Young S.K."/>
            <person name="Zeng Q."/>
            <person name="Gargeya S."/>
            <person name="Alvarado L."/>
            <person name="Berlin A."/>
            <person name="Chapman S.B."/>
            <person name="Chen Z."/>
            <person name="Freedman E."/>
            <person name="Gellesch M."/>
            <person name="Goldberg J."/>
            <person name="Griggs A."/>
            <person name="Gujja S."/>
            <person name="Heilman E."/>
            <person name="Heiman D."/>
            <person name="Howarth C."/>
            <person name="Mehta T."/>
            <person name="Neiman D."/>
            <person name="Pearson M."/>
            <person name="Roberts A."/>
            <person name="Saif S."/>
            <person name="Shea T."/>
            <person name="Shenoy N."/>
            <person name="Sisk P."/>
            <person name="Stolte C."/>
            <person name="Sykes S."/>
            <person name="White J."/>
            <person name="Yandava C."/>
            <person name="Haas B."/>
            <person name="Nusbaum C."/>
            <person name="Birren B."/>
        </authorList>
    </citation>
    <scope>NUCLEOTIDE SEQUENCE</scope>
    <source>
        <strain evidence="3">ATCC 30864</strain>
    </source>
</reference>
<feature type="region of interest" description="Disordered" evidence="1">
    <location>
        <begin position="88"/>
        <end position="212"/>
    </location>
</feature>
<feature type="compositionally biased region" description="Basic and acidic residues" evidence="1">
    <location>
        <begin position="133"/>
        <end position="151"/>
    </location>
</feature>
<feature type="compositionally biased region" description="Low complexity" evidence="1">
    <location>
        <begin position="118"/>
        <end position="129"/>
    </location>
</feature>
<feature type="region of interest" description="Disordered" evidence="1">
    <location>
        <begin position="349"/>
        <end position="394"/>
    </location>
</feature>
<feature type="region of interest" description="Disordered" evidence="1">
    <location>
        <begin position="893"/>
        <end position="949"/>
    </location>
</feature>
<accession>A0A0D2WU10</accession>
<feature type="compositionally biased region" description="Basic and acidic residues" evidence="1">
    <location>
        <begin position="1158"/>
        <end position="1167"/>
    </location>
</feature>
<dbReference type="RefSeq" id="XP_004346418.1">
    <property type="nucleotide sequence ID" value="XM_004346368.2"/>
</dbReference>
<feature type="compositionally biased region" description="Basic and acidic residues" evidence="1">
    <location>
        <begin position="188"/>
        <end position="199"/>
    </location>
</feature>
<dbReference type="Proteomes" id="UP000008743">
    <property type="component" value="Unassembled WGS sequence"/>
</dbReference>
<feature type="compositionally biased region" description="Low complexity" evidence="1">
    <location>
        <begin position="90"/>
        <end position="111"/>
    </location>
</feature>
<feature type="compositionally biased region" description="Polar residues" evidence="1">
    <location>
        <begin position="374"/>
        <end position="385"/>
    </location>
</feature>
<feature type="compositionally biased region" description="Low complexity" evidence="1">
    <location>
        <begin position="201"/>
        <end position="211"/>
    </location>
</feature>
<feature type="region of interest" description="Disordered" evidence="1">
    <location>
        <begin position="494"/>
        <end position="522"/>
    </location>
</feature>